<dbReference type="EMBL" id="JALLPJ020001345">
    <property type="protein sequence ID" value="KAL3768531.1"/>
    <property type="molecule type" value="Genomic_DNA"/>
</dbReference>
<protein>
    <recommendedName>
        <fullName evidence="3">NADH:ubiquinone oxidoreductase intermediate-associated protein 30 domain-containing protein</fullName>
    </recommendedName>
</protein>
<evidence type="ECO:0000313" key="4">
    <source>
        <dbReference type="EMBL" id="KAL3768531.1"/>
    </source>
</evidence>
<feature type="signal peptide" evidence="2">
    <location>
        <begin position="1"/>
        <end position="20"/>
    </location>
</feature>
<accession>A0ABD3N2T7</accession>
<evidence type="ECO:0000256" key="1">
    <source>
        <dbReference type="ARBA" id="ARBA00007884"/>
    </source>
</evidence>
<dbReference type="SUPFAM" id="SSF49785">
    <property type="entry name" value="Galactose-binding domain-like"/>
    <property type="match status" value="1"/>
</dbReference>
<organism evidence="4 5">
    <name type="scientific">Cyclotella atomus</name>
    <dbReference type="NCBI Taxonomy" id="382360"/>
    <lineage>
        <taxon>Eukaryota</taxon>
        <taxon>Sar</taxon>
        <taxon>Stramenopiles</taxon>
        <taxon>Ochrophyta</taxon>
        <taxon>Bacillariophyta</taxon>
        <taxon>Coscinodiscophyceae</taxon>
        <taxon>Thalassiosirophycidae</taxon>
        <taxon>Stephanodiscales</taxon>
        <taxon>Stephanodiscaceae</taxon>
        <taxon>Cyclotella</taxon>
    </lineage>
</organism>
<evidence type="ECO:0000256" key="2">
    <source>
        <dbReference type="SAM" id="SignalP"/>
    </source>
</evidence>
<feature type="domain" description="NADH:ubiquinone oxidoreductase intermediate-associated protein 30" evidence="3">
    <location>
        <begin position="71"/>
        <end position="254"/>
    </location>
</feature>
<dbReference type="InterPro" id="IPR013857">
    <property type="entry name" value="NADH-UbQ_OxRdtase-assoc_prot30"/>
</dbReference>
<dbReference type="PANTHER" id="PTHR13194">
    <property type="entry name" value="COMPLEX I INTERMEDIATE-ASSOCIATED PROTEIN 30"/>
    <property type="match status" value="1"/>
</dbReference>
<evidence type="ECO:0000313" key="5">
    <source>
        <dbReference type="Proteomes" id="UP001530400"/>
    </source>
</evidence>
<dbReference type="PANTHER" id="PTHR13194:SF19">
    <property type="entry name" value="NAD(P)-BINDING ROSSMANN-FOLD SUPERFAMILY PROTEIN"/>
    <property type="match status" value="1"/>
</dbReference>
<proteinExistence type="inferred from homology"/>
<sequence length="400" mass="44427">MNTKTSTLLLFLCIITQSQAFNSPPRPIFISSTAAVRLPHSPTSYHHHATPLQATHSPIFDFSLSNTTLKQKSASSFERIDDAIMGGISTSSLRDIPSKPYASWSGICRIDGGGFCGTRTLPFEVPLNATGYCGIYMDGWLASDEEAERRVWKMTVRTDGSRGEQVYQAQFDLGKAMKVAIENSSSSSGMDEKWARVHVPFDDFQLVRGPRLVPDGPKLNVTGGLYQIGMTMSKFKIAVNTTELENFRPGYFDVHIRQMGFYKDDDNDASSVEAVTLPDTLTEEEAAKKRPLVLKMLLPVAKIFFSEQANRRRSAMKLLQQKRSMNRAEAIMFGVRLRRGSMGMIPSIFKTLSILSIDSFRSVIGTALRVGLVYPLRLVGAAVRLVKKALGMKVKVPLRE</sequence>
<comment type="similarity">
    <text evidence="1">Belongs to the CIA30 family.</text>
</comment>
<dbReference type="Proteomes" id="UP001530400">
    <property type="component" value="Unassembled WGS sequence"/>
</dbReference>
<evidence type="ECO:0000259" key="3">
    <source>
        <dbReference type="Pfam" id="PF08547"/>
    </source>
</evidence>
<gene>
    <name evidence="4" type="ORF">ACHAWO_011486</name>
</gene>
<comment type="caution">
    <text evidence="4">The sequence shown here is derived from an EMBL/GenBank/DDBJ whole genome shotgun (WGS) entry which is preliminary data.</text>
</comment>
<reference evidence="4 5" key="1">
    <citation type="submission" date="2024-10" db="EMBL/GenBank/DDBJ databases">
        <title>Updated reference genomes for cyclostephanoid diatoms.</title>
        <authorList>
            <person name="Roberts W.R."/>
            <person name="Alverson A.J."/>
        </authorList>
    </citation>
    <scope>NUCLEOTIDE SEQUENCE [LARGE SCALE GENOMIC DNA]</scope>
    <source>
        <strain evidence="4 5">AJA010-31</strain>
    </source>
</reference>
<dbReference type="AlphaFoldDB" id="A0ABD3N2T7"/>
<dbReference type="Pfam" id="PF08547">
    <property type="entry name" value="CIA30"/>
    <property type="match status" value="1"/>
</dbReference>
<keyword evidence="5" id="KW-1185">Reference proteome</keyword>
<dbReference type="InterPro" id="IPR039131">
    <property type="entry name" value="NDUFAF1"/>
</dbReference>
<dbReference type="InterPro" id="IPR008979">
    <property type="entry name" value="Galactose-bd-like_sf"/>
</dbReference>
<feature type="chain" id="PRO_5044756585" description="NADH:ubiquinone oxidoreductase intermediate-associated protein 30 domain-containing protein" evidence="2">
    <location>
        <begin position="21"/>
        <end position="400"/>
    </location>
</feature>
<name>A0ABD3N2T7_9STRA</name>
<keyword evidence="2" id="KW-0732">Signal</keyword>